<evidence type="ECO:0000313" key="2">
    <source>
        <dbReference type="EnsemblMetazoa" id="PPA40828.1"/>
    </source>
</evidence>
<feature type="compositionally biased region" description="Polar residues" evidence="1">
    <location>
        <begin position="32"/>
        <end position="47"/>
    </location>
</feature>
<evidence type="ECO:0000313" key="3">
    <source>
        <dbReference type="Proteomes" id="UP000005239"/>
    </source>
</evidence>
<dbReference type="Proteomes" id="UP000005239">
    <property type="component" value="Unassembled WGS sequence"/>
</dbReference>
<organism evidence="2 3">
    <name type="scientific">Pristionchus pacificus</name>
    <name type="common">Parasitic nematode worm</name>
    <dbReference type="NCBI Taxonomy" id="54126"/>
    <lineage>
        <taxon>Eukaryota</taxon>
        <taxon>Metazoa</taxon>
        <taxon>Ecdysozoa</taxon>
        <taxon>Nematoda</taxon>
        <taxon>Chromadorea</taxon>
        <taxon>Rhabditida</taxon>
        <taxon>Rhabditina</taxon>
        <taxon>Diplogasteromorpha</taxon>
        <taxon>Diplogasteroidea</taxon>
        <taxon>Neodiplogasteridae</taxon>
        <taxon>Pristionchus</taxon>
    </lineage>
</organism>
<reference evidence="3" key="1">
    <citation type="journal article" date="2008" name="Nat. Genet.">
        <title>The Pristionchus pacificus genome provides a unique perspective on nematode lifestyle and parasitism.</title>
        <authorList>
            <person name="Dieterich C."/>
            <person name="Clifton S.W."/>
            <person name="Schuster L.N."/>
            <person name="Chinwalla A."/>
            <person name="Delehaunty K."/>
            <person name="Dinkelacker I."/>
            <person name="Fulton L."/>
            <person name="Fulton R."/>
            <person name="Godfrey J."/>
            <person name="Minx P."/>
            <person name="Mitreva M."/>
            <person name="Roeseler W."/>
            <person name="Tian H."/>
            <person name="Witte H."/>
            <person name="Yang S.P."/>
            <person name="Wilson R.K."/>
            <person name="Sommer R.J."/>
        </authorList>
    </citation>
    <scope>NUCLEOTIDE SEQUENCE [LARGE SCALE GENOMIC DNA]</scope>
    <source>
        <strain evidence="3">PS312</strain>
    </source>
</reference>
<gene>
    <name evidence="2" type="primary">WBGene00279197</name>
</gene>
<evidence type="ECO:0000256" key="1">
    <source>
        <dbReference type="SAM" id="MobiDB-lite"/>
    </source>
</evidence>
<reference evidence="2" key="2">
    <citation type="submission" date="2022-06" db="UniProtKB">
        <authorList>
            <consortium name="EnsemblMetazoa"/>
        </authorList>
    </citation>
    <scope>IDENTIFICATION</scope>
    <source>
        <strain evidence="2">PS312</strain>
    </source>
</reference>
<protein>
    <submittedName>
        <fullName evidence="2">Uncharacterized protein</fullName>
    </submittedName>
</protein>
<accession>A0A2A6CNM3</accession>
<sequence length="74" mass="8114">PSQSVDSPSSPPLPSFSTPALAPDCRLRTRSVDQQAASHGSTPLTSNDEMRPNYRTLAIYRTPQVTDNEETKQI</sequence>
<dbReference type="EnsemblMetazoa" id="PPA40828.1">
    <property type="protein sequence ID" value="PPA40828.1"/>
    <property type="gene ID" value="WBGene00279197"/>
</dbReference>
<keyword evidence="3" id="KW-1185">Reference proteome</keyword>
<feature type="region of interest" description="Disordered" evidence="1">
    <location>
        <begin position="1"/>
        <end position="53"/>
    </location>
</feature>
<proteinExistence type="predicted"/>
<dbReference type="AlphaFoldDB" id="A0A2A6CNM3"/>
<accession>A0A8R1UWV5</accession>
<name>A0A2A6CNM3_PRIPA</name>